<evidence type="ECO:0000256" key="2">
    <source>
        <dbReference type="SAM" id="SignalP"/>
    </source>
</evidence>
<dbReference type="AlphaFoldDB" id="A0A319DCS3"/>
<gene>
    <name evidence="3" type="ORF">BO71DRAFT_403581</name>
</gene>
<name>A0A319DCS3_9EURO</name>
<feature type="compositionally biased region" description="Basic and acidic residues" evidence="1">
    <location>
        <begin position="118"/>
        <end position="127"/>
    </location>
</feature>
<protein>
    <submittedName>
        <fullName evidence="3">Uncharacterized protein</fullName>
    </submittedName>
</protein>
<keyword evidence="2" id="KW-0732">Signal</keyword>
<feature type="compositionally biased region" description="Low complexity" evidence="1">
    <location>
        <begin position="29"/>
        <end position="40"/>
    </location>
</feature>
<evidence type="ECO:0000313" key="4">
    <source>
        <dbReference type="Proteomes" id="UP000247810"/>
    </source>
</evidence>
<feature type="region of interest" description="Disordered" evidence="1">
    <location>
        <begin position="28"/>
        <end position="158"/>
    </location>
</feature>
<dbReference type="EMBL" id="KZ826066">
    <property type="protein sequence ID" value="PYH88783.1"/>
    <property type="molecule type" value="Genomic_DNA"/>
</dbReference>
<reference evidence="3 4" key="1">
    <citation type="submission" date="2018-02" db="EMBL/GenBank/DDBJ databases">
        <title>The genomes of Aspergillus section Nigri reveals drivers in fungal speciation.</title>
        <authorList>
            <consortium name="DOE Joint Genome Institute"/>
            <person name="Vesth T.C."/>
            <person name="Nybo J."/>
            <person name="Theobald S."/>
            <person name="Brandl J."/>
            <person name="Frisvad J.C."/>
            <person name="Nielsen K.F."/>
            <person name="Lyhne E.K."/>
            <person name="Kogle M.E."/>
            <person name="Kuo A."/>
            <person name="Riley R."/>
            <person name="Clum A."/>
            <person name="Nolan M."/>
            <person name="Lipzen A."/>
            <person name="Salamov A."/>
            <person name="Henrissat B."/>
            <person name="Wiebenga A."/>
            <person name="De vries R.P."/>
            <person name="Grigoriev I.V."/>
            <person name="Mortensen U.H."/>
            <person name="Andersen M.R."/>
            <person name="Baker S.E."/>
        </authorList>
    </citation>
    <scope>NUCLEOTIDE SEQUENCE [LARGE SCALE GENOMIC DNA]</scope>
    <source>
        <strain evidence="3 4">CBS 707.79</strain>
    </source>
</reference>
<sequence>MKVSAVLSVLAVAGLVAAVPAQSEARIARGYSDDSPSDGGRSSGRKHQQPDYRISNIVGDEFKQENTQNIDPNGDYSKRGFIGETWPATHAAEQDGARTAGFKEGGDQGSNWGATESDDVKYSDKKTASVGGSQHSAGGAEGYNAGQEHGSEYSQSPF</sequence>
<proteinExistence type="predicted"/>
<keyword evidence="4" id="KW-1185">Reference proteome</keyword>
<organism evidence="3 4">
    <name type="scientific">Aspergillus ellipticus CBS 707.79</name>
    <dbReference type="NCBI Taxonomy" id="1448320"/>
    <lineage>
        <taxon>Eukaryota</taxon>
        <taxon>Fungi</taxon>
        <taxon>Dikarya</taxon>
        <taxon>Ascomycota</taxon>
        <taxon>Pezizomycotina</taxon>
        <taxon>Eurotiomycetes</taxon>
        <taxon>Eurotiomycetidae</taxon>
        <taxon>Eurotiales</taxon>
        <taxon>Aspergillaceae</taxon>
        <taxon>Aspergillus</taxon>
        <taxon>Aspergillus subgen. Circumdati</taxon>
    </lineage>
</organism>
<feature type="signal peptide" evidence="2">
    <location>
        <begin position="1"/>
        <end position="18"/>
    </location>
</feature>
<evidence type="ECO:0000313" key="3">
    <source>
        <dbReference type="EMBL" id="PYH88783.1"/>
    </source>
</evidence>
<dbReference type="Proteomes" id="UP000247810">
    <property type="component" value="Unassembled WGS sequence"/>
</dbReference>
<evidence type="ECO:0000256" key="1">
    <source>
        <dbReference type="SAM" id="MobiDB-lite"/>
    </source>
</evidence>
<dbReference type="VEuPathDB" id="FungiDB:BO71DRAFT_403581"/>
<accession>A0A319DCS3</accession>
<feature type="chain" id="PRO_5016464153" evidence="2">
    <location>
        <begin position="19"/>
        <end position="158"/>
    </location>
</feature>